<sequence length="250" mass="26701">MRARLAARLLAPLVLLALAVLPGTGRAANEEYDPFSGYGTHSLRLGLTGGYLSGTLPPEAGSAQYSQNTLNAEFNALLFAEPTVFGTLLGIEFDAALGGRTVDKPAGVLDAEGTTEGVKPMFKMDFEFTYDLLRWKIFVLRQRFILNAGGGFDYNSHPWALLNGGSGWRAYPLIGGHVQTSVGDSVILDVAYRFVPTQSGDGVGAEHRFQVGLGIKSVVLGAHFITTRFVGDGSLALDQTQMGGFLAWAI</sequence>
<dbReference type="KEGG" id="age:AA314_05442"/>
<evidence type="ECO:0000313" key="2">
    <source>
        <dbReference type="EMBL" id="AKJ03816.1"/>
    </source>
</evidence>
<feature type="chain" id="PRO_5042085038" description="Outer membrane beta-barrel porin/alpha-amylase" evidence="1">
    <location>
        <begin position="28"/>
        <end position="250"/>
    </location>
</feature>
<keyword evidence="5" id="KW-1185">Reference proteome</keyword>
<dbReference type="Proteomes" id="UP000256345">
    <property type="component" value="Unassembled WGS sequence"/>
</dbReference>
<keyword evidence="1" id="KW-0732">Signal</keyword>
<evidence type="ECO:0000313" key="5">
    <source>
        <dbReference type="Proteomes" id="UP000256345"/>
    </source>
</evidence>
<dbReference type="AlphaFoldDB" id="A0AAC8QB52"/>
<evidence type="ECO:0000256" key="1">
    <source>
        <dbReference type="SAM" id="SignalP"/>
    </source>
</evidence>
<reference evidence="3 5" key="2">
    <citation type="submission" date="2018-08" db="EMBL/GenBank/DDBJ databases">
        <title>Genomic Encyclopedia of Archaeal and Bacterial Type Strains, Phase II (KMG-II): from individual species to whole genera.</title>
        <authorList>
            <person name="Goeker M."/>
        </authorList>
    </citation>
    <scope>NUCLEOTIDE SEQUENCE [LARGE SCALE GENOMIC DNA]</scope>
    <source>
        <strain evidence="3 5">DSM 2261</strain>
    </source>
</reference>
<proteinExistence type="predicted"/>
<name>A0AAC8QB52_9BACT</name>
<evidence type="ECO:0000313" key="3">
    <source>
        <dbReference type="EMBL" id="REG23595.1"/>
    </source>
</evidence>
<feature type="signal peptide" evidence="1">
    <location>
        <begin position="1"/>
        <end position="27"/>
    </location>
</feature>
<organism evidence="2 4">
    <name type="scientific">Archangium gephyra</name>
    <dbReference type="NCBI Taxonomy" id="48"/>
    <lineage>
        <taxon>Bacteria</taxon>
        <taxon>Pseudomonadati</taxon>
        <taxon>Myxococcota</taxon>
        <taxon>Myxococcia</taxon>
        <taxon>Myxococcales</taxon>
        <taxon>Cystobacterineae</taxon>
        <taxon>Archangiaceae</taxon>
        <taxon>Archangium</taxon>
    </lineage>
</organism>
<dbReference type="EMBL" id="CP011509">
    <property type="protein sequence ID" value="AKJ03816.1"/>
    <property type="molecule type" value="Genomic_DNA"/>
</dbReference>
<dbReference type="Proteomes" id="UP000035579">
    <property type="component" value="Chromosome"/>
</dbReference>
<dbReference type="RefSeq" id="WP_116120924.1">
    <property type="nucleotide sequence ID" value="NZ_CP011509.1"/>
</dbReference>
<evidence type="ECO:0000313" key="4">
    <source>
        <dbReference type="Proteomes" id="UP000035579"/>
    </source>
</evidence>
<reference evidence="2 4" key="1">
    <citation type="submission" date="2015-05" db="EMBL/GenBank/DDBJ databases">
        <title>Genome assembly of Archangium gephyra DSM 2261.</title>
        <authorList>
            <person name="Sharma G."/>
            <person name="Subramanian S."/>
        </authorList>
    </citation>
    <scope>NUCLEOTIDE SEQUENCE [LARGE SCALE GENOMIC DNA]</scope>
    <source>
        <strain evidence="2 4">DSM 2261</strain>
    </source>
</reference>
<protein>
    <recommendedName>
        <fullName evidence="6">Outer membrane beta-barrel porin/alpha-amylase</fullName>
    </recommendedName>
</protein>
<accession>A0AAC8QB52</accession>
<evidence type="ECO:0008006" key="6">
    <source>
        <dbReference type="Google" id="ProtNLM"/>
    </source>
</evidence>
<dbReference type="EMBL" id="QUMU01000016">
    <property type="protein sequence ID" value="REG23595.1"/>
    <property type="molecule type" value="Genomic_DNA"/>
</dbReference>
<gene>
    <name evidence="2" type="ORF">AA314_05442</name>
    <name evidence="3" type="ORF">ATI61_11665</name>
</gene>